<dbReference type="AlphaFoldDB" id="A0A3P3F6Y1"/>
<keyword evidence="5" id="KW-1185">Reference proteome</keyword>
<name>A0A3P3F6Y1_9HYPH</name>
<evidence type="ECO:0000256" key="2">
    <source>
        <dbReference type="SAM" id="SignalP"/>
    </source>
</evidence>
<evidence type="ECO:0000313" key="4">
    <source>
        <dbReference type="EMBL" id="RRH94351.1"/>
    </source>
</evidence>
<accession>A0A3P3F6Y1</accession>
<comment type="caution">
    <text evidence="4">The sequence shown here is derived from an EMBL/GenBank/DDBJ whole genome shotgun (WGS) entry which is preliminary data.</text>
</comment>
<sequence>MFNTARMALFAALFAGVAGPALAADFAEPQPIEEAPPPIVEAQPVDVGGWYIRGDIDYHKSTLRGIDYIVYGPPPGTNDFDFGKLKGGFSLGGGVGYKVNDYFRTDLTADYWFKSDFNGQTSDLTTVSTEVSRMSALLLLANAYVDIGTYHGITPYVGAGIGGAHIKWDTVHDPNTTETNPGSSNWRFAYALMAGASYCLTDRLILDAGYRYTHIQGGRMFEFDTTSSGPGFDHGINTHEVRGGLRYQFGGNNGCAAPVVAYQPEPEPIYTK</sequence>
<keyword evidence="1 2" id="KW-0732">Signal</keyword>
<dbReference type="InterPro" id="IPR027385">
    <property type="entry name" value="Beta-barrel_OMP"/>
</dbReference>
<dbReference type="EMBL" id="RQXT01000043">
    <property type="protein sequence ID" value="RRH94351.1"/>
    <property type="molecule type" value="Genomic_DNA"/>
</dbReference>
<dbReference type="InterPro" id="IPR011250">
    <property type="entry name" value="OMP/PagP_B-barrel"/>
</dbReference>
<evidence type="ECO:0000313" key="5">
    <source>
        <dbReference type="Proteomes" id="UP000273786"/>
    </source>
</evidence>
<organism evidence="4 5">
    <name type="scientific">Mesorhizobium tamadayense</name>
    <dbReference type="NCBI Taxonomy" id="425306"/>
    <lineage>
        <taxon>Bacteria</taxon>
        <taxon>Pseudomonadati</taxon>
        <taxon>Pseudomonadota</taxon>
        <taxon>Alphaproteobacteria</taxon>
        <taxon>Hyphomicrobiales</taxon>
        <taxon>Phyllobacteriaceae</taxon>
        <taxon>Mesorhizobium</taxon>
    </lineage>
</organism>
<feature type="domain" description="Outer membrane protein beta-barrel" evidence="3">
    <location>
        <begin position="46"/>
        <end position="249"/>
    </location>
</feature>
<dbReference type="RefSeq" id="WP_125004390.1">
    <property type="nucleotide sequence ID" value="NZ_RQXT01000043.1"/>
</dbReference>
<dbReference type="Pfam" id="PF13505">
    <property type="entry name" value="OMP_b-brl"/>
    <property type="match status" value="1"/>
</dbReference>
<reference evidence="4 5" key="1">
    <citation type="submission" date="2018-11" db="EMBL/GenBank/DDBJ databases">
        <title>the genome of Mesorhizobium tamadayense DSM 28320.</title>
        <authorList>
            <person name="Gao J."/>
        </authorList>
    </citation>
    <scope>NUCLEOTIDE SEQUENCE [LARGE SCALE GENOMIC DNA]</scope>
    <source>
        <strain evidence="4 5">DSM 28320</strain>
    </source>
</reference>
<evidence type="ECO:0000256" key="1">
    <source>
        <dbReference type="ARBA" id="ARBA00022729"/>
    </source>
</evidence>
<dbReference type="Gene3D" id="2.40.160.20">
    <property type="match status" value="1"/>
</dbReference>
<feature type="signal peptide" evidence="2">
    <location>
        <begin position="1"/>
        <end position="23"/>
    </location>
</feature>
<gene>
    <name evidence="4" type="ORF">EH240_27170</name>
</gene>
<protein>
    <submittedName>
        <fullName evidence="4">Porin family protein</fullName>
    </submittedName>
</protein>
<dbReference type="Proteomes" id="UP000273786">
    <property type="component" value="Unassembled WGS sequence"/>
</dbReference>
<proteinExistence type="predicted"/>
<dbReference type="SUPFAM" id="SSF56925">
    <property type="entry name" value="OMPA-like"/>
    <property type="match status" value="1"/>
</dbReference>
<evidence type="ECO:0000259" key="3">
    <source>
        <dbReference type="Pfam" id="PF13505"/>
    </source>
</evidence>
<dbReference type="OrthoDB" id="5643626at2"/>
<feature type="chain" id="PRO_5017934482" evidence="2">
    <location>
        <begin position="24"/>
        <end position="272"/>
    </location>
</feature>